<evidence type="ECO:0000256" key="1">
    <source>
        <dbReference type="SAM" id="MobiDB-lite"/>
    </source>
</evidence>
<dbReference type="EMBL" id="JAFNEN010006143">
    <property type="protein sequence ID" value="KAG8156239.1"/>
    <property type="molecule type" value="Genomic_DNA"/>
</dbReference>
<reference evidence="2 3" key="1">
    <citation type="journal article" date="2022" name="Nat. Ecol. Evol.">
        <title>A masculinizing supergene underlies an exaggerated male reproductive morph in a spider.</title>
        <authorList>
            <person name="Hendrickx F."/>
            <person name="De Corte Z."/>
            <person name="Sonet G."/>
            <person name="Van Belleghem S.M."/>
            <person name="Kostlbacher S."/>
            <person name="Vangestel C."/>
        </authorList>
    </citation>
    <scope>NUCLEOTIDE SEQUENCE [LARGE SCALE GENOMIC DNA]</scope>
    <source>
        <strain evidence="2">W744_W776</strain>
    </source>
</reference>
<keyword evidence="3" id="KW-1185">Reference proteome</keyword>
<comment type="caution">
    <text evidence="2">The sequence shown here is derived from an EMBL/GenBank/DDBJ whole genome shotgun (WGS) entry which is preliminary data.</text>
</comment>
<evidence type="ECO:0000313" key="2">
    <source>
        <dbReference type="EMBL" id="KAG8156239.1"/>
    </source>
</evidence>
<proteinExistence type="predicted"/>
<dbReference type="Proteomes" id="UP000827092">
    <property type="component" value="Unassembled WGS sequence"/>
</dbReference>
<feature type="compositionally biased region" description="Basic residues" evidence="1">
    <location>
        <begin position="1"/>
        <end position="11"/>
    </location>
</feature>
<accession>A0AAV6TER5</accession>
<feature type="region of interest" description="Disordered" evidence="1">
    <location>
        <begin position="1"/>
        <end position="21"/>
    </location>
</feature>
<gene>
    <name evidence="2" type="ORF">JTE90_009860</name>
</gene>
<sequence length="71" mass="7919">MEAHKTHHRQLIRQTLEGTSPGRARAITQSLQSHHVQRTQGPIDFGLIKRFVPEGRSSAAVLALELPQLSK</sequence>
<protein>
    <submittedName>
        <fullName evidence="2">Uncharacterized protein</fullName>
    </submittedName>
</protein>
<evidence type="ECO:0000313" key="3">
    <source>
        <dbReference type="Proteomes" id="UP000827092"/>
    </source>
</evidence>
<dbReference type="AlphaFoldDB" id="A0AAV6TER5"/>
<name>A0AAV6TER5_9ARAC</name>
<organism evidence="2 3">
    <name type="scientific">Oedothorax gibbosus</name>
    <dbReference type="NCBI Taxonomy" id="931172"/>
    <lineage>
        <taxon>Eukaryota</taxon>
        <taxon>Metazoa</taxon>
        <taxon>Ecdysozoa</taxon>
        <taxon>Arthropoda</taxon>
        <taxon>Chelicerata</taxon>
        <taxon>Arachnida</taxon>
        <taxon>Araneae</taxon>
        <taxon>Araneomorphae</taxon>
        <taxon>Entelegynae</taxon>
        <taxon>Araneoidea</taxon>
        <taxon>Linyphiidae</taxon>
        <taxon>Erigoninae</taxon>
        <taxon>Oedothorax</taxon>
    </lineage>
</organism>